<feature type="transmembrane region" description="Helical" evidence="10">
    <location>
        <begin position="54"/>
        <end position="75"/>
    </location>
</feature>
<feature type="transmembrane region" description="Helical" evidence="10">
    <location>
        <begin position="321"/>
        <end position="344"/>
    </location>
</feature>
<dbReference type="EMBL" id="DWWL01000016">
    <property type="protein sequence ID" value="HJC47024.1"/>
    <property type="molecule type" value="Genomic_DNA"/>
</dbReference>
<organism evidence="11 12">
    <name type="scientific">Candidatus Lachnoclostridium pullistercoris</name>
    <dbReference type="NCBI Taxonomy" id="2838632"/>
    <lineage>
        <taxon>Bacteria</taxon>
        <taxon>Bacillati</taxon>
        <taxon>Bacillota</taxon>
        <taxon>Clostridia</taxon>
        <taxon>Lachnospirales</taxon>
        <taxon>Lachnospiraceae</taxon>
    </lineage>
</organism>
<feature type="transmembrane region" description="Helical" evidence="10">
    <location>
        <begin position="364"/>
        <end position="384"/>
    </location>
</feature>
<dbReference type="InterPro" id="IPR048279">
    <property type="entry name" value="MdtK-like"/>
</dbReference>
<evidence type="ECO:0000256" key="6">
    <source>
        <dbReference type="ARBA" id="ARBA00022692"/>
    </source>
</evidence>
<dbReference type="Proteomes" id="UP000823883">
    <property type="component" value="Unassembled WGS sequence"/>
</dbReference>
<comment type="subcellular location">
    <subcellularLocation>
        <location evidence="1">Cell membrane</location>
        <topology evidence="1">Multi-pass membrane protein</topology>
    </subcellularLocation>
</comment>
<feature type="transmembrane region" description="Helical" evidence="10">
    <location>
        <begin position="12"/>
        <end position="34"/>
    </location>
</feature>
<dbReference type="GO" id="GO:0042910">
    <property type="term" value="F:xenobiotic transmembrane transporter activity"/>
    <property type="evidence" value="ECO:0007669"/>
    <property type="project" value="InterPro"/>
</dbReference>
<dbReference type="CDD" id="cd13143">
    <property type="entry name" value="MATE_MepA_like"/>
    <property type="match status" value="1"/>
</dbReference>
<evidence type="ECO:0000256" key="7">
    <source>
        <dbReference type="ARBA" id="ARBA00022989"/>
    </source>
</evidence>
<evidence type="ECO:0000256" key="8">
    <source>
        <dbReference type="ARBA" id="ARBA00023136"/>
    </source>
</evidence>
<keyword evidence="6 10" id="KW-0812">Transmembrane</keyword>
<feature type="transmembrane region" description="Helical" evidence="10">
    <location>
        <begin position="172"/>
        <end position="192"/>
    </location>
</feature>
<dbReference type="GO" id="GO:0015297">
    <property type="term" value="F:antiporter activity"/>
    <property type="evidence" value="ECO:0007669"/>
    <property type="project" value="InterPro"/>
</dbReference>
<dbReference type="PANTHER" id="PTHR43823">
    <property type="entry name" value="SPORULATION PROTEIN YKVU"/>
    <property type="match status" value="1"/>
</dbReference>
<gene>
    <name evidence="11" type="ORF">IAA04_03110</name>
</gene>
<name>A0A9D2T640_9FIRM</name>
<evidence type="ECO:0000256" key="10">
    <source>
        <dbReference type="SAM" id="Phobius"/>
    </source>
</evidence>
<keyword evidence="4" id="KW-0813">Transport</keyword>
<keyword evidence="9" id="KW-0046">Antibiotic resistance</keyword>
<reference evidence="11" key="1">
    <citation type="journal article" date="2021" name="PeerJ">
        <title>Extensive microbial diversity within the chicken gut microbiome revealed by metagenomics and culture.</title>
        <authorList>
            <person name="Gilroy R."/>
            <person name="Ravi A."/>
            <person name="Getino M."/>
            <person name="Pursley I."/>
            <person name="Horton D.L."/>
            <person name="Alikhan N.F."/>
            <person name="Baker D."/>
            <person name="Gharbi K."/>
            <person name="Hall N."/>
            <person name="Watson M."/>
            <person name="Adriaenssens E.M."/>
            <person name="Foster-Nyarko E."/>
            <person name="Jarju S."/>
            <person name="Secka A."/>
            <person name="Antonio M."/>
            <person name="Oren A."/>
            <person name="Chaudhuri R.R."/>
            <person name="La Ragione R."/>
            <person name="Hildebrand F."/>
            <person name="Pallen M.J."/>
        </authorList>
    </citation>
    <scope>NUCLEOTIDE SEQUENCE</scope>
    <source>
        <strain evidence="11">CHK183-5548</strain>
    </source>
</reference>
<dbReference type="GO" id="GO:0046677">
    <property type="term" value="P:response to antibiotic"/>
    <property type="evidence" value="ECO:0007669"/>
    <property type="project" value="UniProtKB-KW"/>
</dbReference>
<evidence type="ECO:0000256" key="3">
    <source>
        <dbReference type="ARBA" id="ARBA00022106"/>
    </source>
</evidence>
<keyword evidence="7 10" id="KW-1133">Transmembrane helix</keyword>
<protein>
    <recommendedName>
        <fullName evidence="3">Multidrug export protein MepA</fullName>
    </recommendedName>
</protein>
<dbReference type="GO" id="GO:0005886">
    <property type="term" value="C:plasma membrane"/>
    <property type="evidence" value="ECO:0007669"/>
    <property type="project" value="UniProtKB-SubCell"/>
</dbReference>
<proteinExistence type="inferred from homology"/>
<keyword evidence="5" id="KW-1003">Cell membrane</keyword>
<sequence length="460" mass="49709">MAAAENDFSKGSIVRNIINLAVPMTLAQLINVLYNVVDRIYIGRIPGAGSLPLTGVGLCLPIISMVTAFANLFGMGGAPLCSIERGRGNVDEAEKIMGNSFAMMILFGVGLTVLGIAFRRPMLYLFGASDNTYPYADQYVTIYLLGSLFVMAGLGMNSFINSQGFGRIGMMTVLLGAVANIILDPIFIFVFGMGVRGAALATIISQALSAAWILKFLTGKKTILKLKTSAMKLEKKRVLSIMGLGLSGFTMSITNSLVQIVCNATLRDFGGDLYVGAMTVINSIREVVQLPVQGLTNSAQPVMGFNYGAGKYGRVQEAIRFTSIVAIVYTCAMWAGLYFAPGFFIGIFSSEPDLLRIGVPAMHIYYFGFFMMSLQMAGQSVFVALGRAKNAVFFSIFRKVIIVFPLTVILPHLWGLGTDGVFLAEPVSNFIGGLACYVTMLLTVWRELGRKERLAEGGRK</sequence>
<dbReference type="PIRSF" id="PIRSF006603">
    <property type="entry name" value="DinF"/>
    <property type="match status" value="1"/>
</dbReference>
<dbReference type="InterPro" id="IPR051327">
    <property type="entry name" value="MATE_MepA_subfamily"/>
</dbReference>
<evidence type="ECO:0000313" key="11">
    <source>
        <dbReference type="EMBL" id="HJC47024.1"/>
    </source>
</evidence>
<evidence type="ECO:0000256" key="4">
    <source>
        <dbReference type="ARBA" id="ARBA00022448"/>
    </source>
</evidence>
<feature type="transmembrane region" description="Helical" evidence="10">
    <location>
        <begin position="138"/>
        <end position="160"/>
    </location>
</feature>
<keyword evidence="8 10" id="KW-0472">Membrane</keyword>
<feature type="transmembrane region" description="Helical" evidence="10">
    <location>
        <begin position="96"/>
        <end position="118"/>
    </location>
</feature>
<dbReference type="InterPro" id="IPR002528">
    <property type="entry name" value="MATE_fam"/>
</dbReference>
<dbReference type="AlphaFoldDB" id="A0A9D2T640"/>
<accession>A0A9D2T640</accession>
<dbReference type="PANTHER" id="PTHR43823:SF3">
    <property type="entry name" value="MULTIDRUG EXPORT PROTEIN MEPA"/>
    <property type="match status" value="1"/>
</dbReference>
<evidence type="ECO:0000256" key="1">
    <source>
        <dbReference type="ARBA" id="ARBA00004651"/>
    </source>
</evidence>
<comment type="similarity">
    <text evidence="2">Belongs to the multi antimicrobial extrusion (MATE) (TC 2.A.66.1) family. MepA subfamily.</text>
</comment>
<comment type="caution">
    <text evidence="11">The sequence shown here is derived from an EMBL/GenBank/DDBJ whole genome shotgun (WGS) entry which is preliminary data.</text>
</comment>
<evidence type="ECO:0000256" key="5">
    <source>
        <dbReference type="ARBA" id="ARBA00022475"/>
    </source>
</evidence>
<feature type="transmembrane region" description="Helical" evidence="10">
    <location>
        <begin position="396"/>
        <end position="414"/>
    </location>
</feature>
<evidence type="ECO:0000313" key="12">
    <source>
        <dbReference type="Proteomes" id="UP000823883"/>
    </source>
</evidence>
<dbReference type="Pfam" id="PF01554">
    <property type="entry name" value="MatE"/>
    <property type="match status" value="2"/>
</dbReference>
<dbReference type="InterPro" id="IPR045070">
    <property type="entry name" value="MATE_MepA-like"/>
</dbReference>
<dbReference type="NCBIfam" id="TIGR00797">
    <property type="entry name" value="matE"/>
    <property type="match status" value="1"/>
</dbReference>
<reference evidence="11" key="2">
    <citation type="submission" date="2021-04" db="EMBL/GenBank/DDBJ databases">
        <authorList>
            <person name="Gilroy R."/>
        </authorList>
    </citation>
    <scope>NUCLEOTIDE SEQUENCE</scope>
    <source>
        <strain evidence="11">CHK183-5548</strain>
    </source>
</reference>
<evidence type="ECO:0000256" key="9">
    <source>
        <dbReference type="ARBA" id="ARBA00023251"/>
    </source>
</evidence>
<feature type="transmembrane region" description="Helical" evidence="10">
    <location>
        <begin position="426"/>
        <end position="445"/>
    </location>
</feature>
<feature type="transmembrane region" description="Helical" evidence="10">
    <location>
        <begin position="198"/>
        <end position="217"/>
    </location>
</feature>
<evidence type="ECO:0000256" key="2">
    <source>
        <dbReference type="ARBA" id="ARBA00008417"/>
    </source>
</evidence>